<name>A0ABM1ZDB2_AEDAL</name>
<reference evidence="6" key="1">
    <citation type="journal article" date="2015" name="Proc. Natl. Acad. Sci. U.S.A.">
        <title>Genome sequence of the Asian Tiger mosquito, Aedes albopictus, reveals insights into its biology, genetics, and evolution.</title>
        <authorList>
            <person name="Chen X.G."/>
            <person name="Jiang X."/>
            <person name="Gu J."/>
            <person name="Xu M."/>
            <person name="Wu Y."/>
            <person name="Deng Y."/>
            <person name="Zhang C."/>
            <person name="Bonizzoni M."/>
            <person name="Dermauw W."/>
            <person name="Vontas J."/>
            <person name="Armbruster P."/>
            <person name="Huang X."/>
            <person name="Yang Y."/>
            <person name="Zhang H."/>
            <person name="He W."/>
            <person name="Peng H."/>
            <person name="Liu Y."/>
            <person name="Wu K."/>
            <person name="Chen J."/>
            <person name="Lirakis M."/>
            <person name="Topalis P."/>
            <person name="Van Leeuwen T."/>
            <person name="Hall A.B."/>
            <person name="Jiang X."/>
            <person name="Thorpe C."/>
            <person name="Mueller R.L."/>
            <person name="Sun C."/>
            <person name="Waterhouse R.M."/>
            <person name="Yan G."/>
            <person name="Tu Z.J."/>
            <person name="Fang X."/>
            <person name="James A.A."/>
        </authorList>
    </citation>
    <scope>NUCLEOTIDE SEQUENCE [LARGE SCALE GENOMIC DNA]</scope>
    <source>
        <strain evidence="6">Foshan</strain>
    </source>
</reference>
<dbReference type="EnsemblMetazoa" id="AALFPA23_017435.R25439">
    <property type="protein sequence ID" value="AALFPA23_017435.P25439"/>
    <property type="gene ID" value="AALFPA23_017435"/>
</dbReference>
<evidence type="ECO:0000256" key="1">
    <source>
        <dbReference type="ARBA" id="ARBA00022614"/>
    </source>
</evidence>
<dbReference type="InterPro" id="IPR001611">
    <property type="entry name" value="Leu-rich_rpt"/>
</dbReference>
<keyword evidence="4" id="KW-0472">Membrane</keyword>
<dbReference type="SUPFAM" id="SSF52058">
    <property type="entry name" value="L domain-like"/>
    <property type="match status" value="1"/>
</dbReference>
<keyword evidence="3" id="KW-0677">Repeat</keyword>
<dbReference type="PANTHER" id="PTHR24369:SF210">
    <property type="entry name" value="CHAOPTIN-RELATED"/>
    <property type="match status" value="1"/>
</dbReference>
<evidence type="ECO:0000313" key="6">
    <source>
        <dbReference type="Proteomes" id="UP000069940"/>
    </source>
</evidence>
<evidence type="ECO:0000256" key="4">
    <source>
        <dbReference type="SAM" id="Phobius"/>
    </source>
</evidence>
<dbReference type="PANTHER" id="PTHR24369">
    <property type="entry name" value="ANTIGEN BSP, PUTATIVE-RELATED"/>
    <property type="match status" value="1"/>
</dbReference>
<keyword evidence="2" id="KW-0732">Signal</keyword>
<dbReference type="RefSeq" id="XP_062702610.1">
    <property type="nucleotide sequence ID" value="XM_062846626.1"/>
</dbReference>
<proteinExistence type="predicted"/>
<dbReference type="Gene3D" id="3.80.10.10">
    <property type="entry name" value="Ribonuclease Inhibitor"/>
    <property type="match status" value="1"/>
</dbReference>
<keyword evidence="4" id="KW-0812">Transmembrane</keyword>
<dbReference type="InterPro" id="IPR050541">
    <property type="entry name" value="LRR_TM_domain-containing"/>
</dbReference>
<sequence>MQIPSGIKSGIKPMFFFTYRYSTNMPRFINITLIVFAVKILKLLFIASLDGMKSFSVQPSEYQQNGVVVSNFHWPADAASVGKIPDVETLHFINIEVDILSRNFTDRFQRCTSIRFDGGKINTFHISPKLSHIELESTDTENVIIESAKYYQLEKFECRDAHLTRIPESMSQLKKMKYLNLNHNSIQTVQLDQLNGLDNLEILNLLFNKINHIHNHGSVNLPSLTELHLGYNQLKHIDVCSWNMPKLSYLNVVNNRLTHFTINNLRGLKQVNLARNPLNCVWKDSLLRSRTDIKIERELTCDTDSTGIFGLDCPSSIDQLRLQNSTLAKANSQTADHVKQQISNFDTRLARIEETVLKNYQQFSELSNRVQKNEAEMNKRLQKMEQLLIHFSKKVVEQQNVSNDIIEAIYRAEIERIHNSKKKP</sequence>
<evidence type="ECO:0000256" key="3">
    <source>
        <dbReference type="ARBA" id="ARBA00022737"/>
    </source>
</evidence>
<organism evidence="5 6">
    <name type="scientific">Aedes albopictus</name>
    <name type="common">Asian tiger mosquito</name>
    <name type="synonym">Stegomyia albopicta</name>
    <dbReference type="NCBI Taxonomy" id="7160"/>
    <lineage>
        <taxon>Eukaryota</taxon>
        <taxon>Metazoa</taxon>
        <taxon>Ecdysozoa</taxon>
        <taxon>Arthropoda</taxon>
        <taxon>Hexapoda</taxon>
        <taxon>Insecta</taxon>
        <taxon>Pterygota</taxon>
        <taxon>Neoptera</taxon>
        <taxon>Endopterygota</taxon>
        <taxon>Diptera</taxon>
        <taxon>Nematocera</taxon>
        <taxon>Culicoidea</taxon>
        <taxon>Culicidae</taxon>
        <taxon>Culicinae</taxon>
        <taxon>Aedini</taxon>
        <taxon>Aedes</taxon>
        <taxon>Stegomyia</taxon>
    </lineage>
</organism>
<keyword evidence="1" id="KW-0433">Leucine-rich repeat</keyword>
<reference evidence="5" key="2">
    <citation type="submission" date="2025-05" db="UniProtKB">
        <authorList>
            <consortium name="EnsemblMetazoa"/>
        </authorList>
    </citation>
    <scope>IDENTIFICATION</scope>
    <source>
        <strain evidence="5">Foshan</strain>
    </source>
</reference>
<keyword evidence="4" id="KW-1133">Transmembrane helix</keyword>
<protein>
    <submittedName>
        <fullName evidence="5">Uncharacterized protein</fullName>
    </submittedName>
</protein>
<dbReference type="Pfam" id="PF13855">
    <property type="entry name" value="LRR_8"/>
    <property type="match status" value="1"/>
</dbReference>
<dbReference type="Proteomes" id="UP000069940">
    <property type="component" value="Unassembled WGS sequence"/>
</dbReference>
<feature type="transmembrane region" description="Helical" evidence="4">
    <location>
        <begin position="28"/>
        <end position="49"/>
    </location>
</feature>
<dbReference type="InterPro" id="IPR003591">
    <property type="entry name" value="Leu-rich_rpt_typical-subtyp"/>
</dbReference>
<accession>A0ABM1ZDB2</accession>
<evidence type="ECO:0000256" key="2">
    <source>
        <dbReference type="ARBA" id="ARBA00022729"/>
    </source>
</evidence>
<dbReference type="GeneID" id="109400459"/>
<dbReference type="InterPro" id="IPR032675">
    <property type="entry name" value="LRR_dom_sf"/>
</dbReference>
<evidence type="ECO:0000313" key="5">
    <source>
        <dbReference type="EnsemblMetazoa" id="AALFPA23_017435.P25439"/>
    </source>
</evidence>
<keyword evidence="6" id="KW-1185">Reference proteome</keyword>
<dbReference type="SMART" id="SM00369">
    <property type="entry name" value="LRR_TYP"/>
    <property type="match status" value="4"/>
</dbReference>